<sequence length="281" mass="31499">MAGITICDHRRCKPHFKLRINLALSKAKQEKKSVYEYYSKLKSLCDELELYLNLPACTCDAGAQLIAHKEKEKVHQFLIGFNPDFSTIRSQILSMDTLSNVNRAHSMAAHDEAQRLVTQGKHLSSEVMGFATKIAKDFGGSNPNFINSNKGDFKARGRPFCDYCGRNGHHRANCYQLHGYSATDQQHQWSSKGNSFGQSRGGKFGASLPSVLQQRGMLVSGSDHPTWDSRASITRAAHPTRVWPIQLADNVSPINRPNCLLLMFQQATWRPKPKPKAMAIR</sequence>
<comment type="caution">
    <text evidence="1">The sequence shown here is derived from an EMBL/GenBank/DDBJ whole genome shotgun (WGS) entry which is preliminary data.</text>
</comment>
<protein>
    <recommendedName>
        <fullName evidence="3">CCHC-type domain-containing protein</fullName>
    </recommendedName>
</protein>
<organism evidence="1 2">
    <name type="scientific">Punica granatum</name>
    <name type="common">Pomegranate</name>
    <dbReference type="NCBI Taxonomy" id="22663"/>
    <lineage>
        <taxon>Eukaryota</taxon>
        <taxon>Viridiplantae</taxon>
        <taxon>Streptophyta</taxon>
        <taxon>Embryophyta</taxon>
        <taxon>Tracheophyta</taxon>
        <taxon>Spermatophyta</taxon>
        <taxon>Magnoliopsida</taxon>
        <taxon>eudicotyledons</taxon>
        <taxon>Gunneridae</taxon>
        <taxon>Pentapetalae</taxon>
        <taxon>rosids</taxon>
        <taxon>malvids</taxon>
        <taxon>Myrtales</taxon>
        <taxon>Lythraceae</taxon>
        <taxon>Punica</taxon>
    </lineage>
</organism>
<evidence type="ECO:0000313" key="1">
    <source>
        <dbReference type="EMBL" id="PKI68272.1"/>
    </source>
</evidence>
<accession>A0A2I0KID3</accession>
<dbReference type="AlphaFoldDB" id="A0A2I0KID3"/>
<keyword evidence="2" id="KW-1185">Reference proteome</keyword>
<gene>
    <name evidence="1" type="ORF">CRG98_011352</name>
</gene>
<dbReference type="EMBL" id="PGOL01000565">
    <property type="protein sequence ID" value="PKI68272.1"/>
    <property type="molecule type" value="Genomic_DNA"/>
</dbReference>
<reference evidence="1 2" key="1">
    <citation type="submission" date="2017-11" db="EMBL/GenBank/DDBJ databases">
        <title>De-novo sequencing of pomegranate (Punica granatum L.) genome.</title>
        <authorList>
            <person name="Akparov Z."/>
            <person name="Amiraslanov A."/>
            <person name="Hajiyeva S."/>
            <person name="Abbasov M."/>
            <person name="Kaur K."/>
            <person name="Hamwieh A."/>
            <person name="Solovyev V."/>
            <person name="Salamov A."/>
            <person name="Braich B."/>
            <person name="Kosarev P."/>
            <person name="Mahmoud A."/>
            <person name="Hajiyev E."/>
            <person name="Babayeva S."/>
            <person name="Izzatullayeva V."/>
            <person name="Mammadov A."/>
            <person name="Mammadov A."/>
            <person name="Sharifova S."/>
            <person name="Ojaghi J."/>
            <person name="Eynullazada K."/>
            <person name="Bayramov B."/>
            <person name="Abdulazimova A."/>
            <person name="Shahmuradov I."/>
        </authorList>
    </citation>
    <scope>NUCLEOTIDE SEQUENCE [LARGE SCALE GENOMIC DNA]</scope>
    <source>
        <strain evidence="2">cv. AG2017</strain>
        <tissue evidence="1">Leaf</tissue>
    </source>
</reference>
<dbReference type="PANTHER" id="PTHR34222">
    <property type="entry name" value="GAG_PRE-INTEGRS DOMAIN-CONTAINING PROTEIN"/>
    <property type="match status" value="1"/>
</dbReference>
<dbReference type="Proteomes" id="UP000233551">
    <property type="component" value="Unassembled WGS sequence"/>
</dbReference>
<proteinExistence type="predicted"/>
<dbReference type="PANTHER" id="PTHR34222:SF33">
    <property type="entry name" value="RETROTRANSPOSON GAG DOMAIN-CONTAINING PROTEIN"/>
    <property type="match status" value="1"/>
</dbReference>
<evidence type="ECO:0000313" key="2">
    <source>
        <dbReference type="Proteomes" id="UP000233551"/>
    </source>
</evidence>
<evidence type="ECO:0008006" key="3">
    <source>
        <dbReference type="Google" id="ProtNLM"/>
    </source>
</evidence>
<name>A0A2I0KID3_PUNGR</name>
<dbReference type="STRING" id="22663.A0A2I0KID3"/>